<evidence type="ECO:0000256" key="2">
    <source>
        <dbReference type="SAM" id="Phobius"/>
    </source>
</evidence>
<dbReference type="GeneID" id="67144773"/>
<gene>
    <name evidence="3" type="primary">orf274</name>
</gene>
<sequence>MRHNNYFFIYLFIFNIAILIATIGIFYITIFFFYLCSCSYGSIGGWSFGGFFGELSLKIYIDYTIYLITNSLTEFLYTEAGSEFLMSVFELFISYIGFFITNYFFKKVHCDSDSESSNSDMEIDNTQSDNPTQVPGLIPDSVSEDSNSSESESEELEELANFQFHNINEGPSITIRLSNNNPHTTTLNQNDLDVLRNNNPIISNINGVEYTILIEEDGRIRVYSEAANGDLLNEIGEPEMAGSFLEQEPDLLESDVNIRDSNLSDTDNSSEDEI</sequence>
<geneLocation type="mitochondrion" evidence="3"/>
<organism evidence="3">
    <name type="scientific">Cyclocybe aegerita</name>
    <name type="common">Black poplar mushroom</name>
    <name type="synonym">Agrocybe aegerita</name>
    <dbReference type="NCBI Taxonomy" id="1973307"/>
    <lineage>
        <taxon>Eukaryota</taxon>
        <taxon>Fungi</taxon>
        <taxon>Dikarya</taxon>
        <taxon>Basidiomycota</taxon>
        <taxon>Agaricomycotina</taxon>
        <taxon>Agaricomycetes</taxon>
        <taxon>Agaricomycetidae</taxon>
        <taxon>Agaricales</taxon>
        <taxon>Agaricineae</taxon>
        <taxon>Bolbitiaceae</taxon>
        <taxon>Cyclocybe</taxon>
    </lineage>
</organism>
<evidence type="ECO:0000256" key="1">
    <source>
        <dbReference type="SAM" id="MobiDB-lite"/>
    </source>
</evidence>
<dbReference type="GeneID" id="67144818"/>
<accession>A0A884P6K7</accession>
<name>A0A884P6K7_CYCAE</name>
<feature type="transmembrane region" description="Helical" evidence="2">
    <location>
        <begin position="7"/>
        <end position="35"/>
    </location>
</feature>
<feature type="transmembrane region" description="Helical" evidence="2">
    <location>
        <begin position="84"/>
        <end position="105"/>
    </location>
</feature>
<keyword evidence="2" id="KW-0812">Transmembrane</keyword>
<dbReference type="RefSeq" id="YP_010146937.1">
    <property type="nucleotide sequence ID" value="NC_057071.1"/>
</dbReference>
<keyword evidence="2" id="KW-0472">Membrane</keyword>
<dbReference type="RefSeq" id="YP_010146963.1">
    <property type="nucleotide sequence ID" value="NC_057071.1"/>
</dbReference>
<keyword evidence="2" id="KW-1133">Transmembrane helix</keyword>
<dbReference type="AlphaFoldDB" id="A0A884P6K7"/>
<evidence type="ECO:0000313" key="3">
    <source>
        <dbReference type="EMBL" id="QQP21472.1"/>
    </source>
</evidence>
<dbReference type="EMBL" id="MT364879">
    <property type="protein sequence ID" value="QQP21446.1"/>
    <property type="molecule type" value="Genomic_DNA"/>
</dbReference>
<dbReference type="EMBL" id="MT364879">
    <property type="protein sequence ID" value="QQP21472.1"/>
    <property type="molecule type" value="Genomic_DNA"/>
</dbReference>
<feature type="region of interest" description="Disordered" evidence="1">
    <location>
        <begin position="255"/>
        <end position="274"/>
    </location>
</feature>
<proteinExistence type="predicted"/>
<keyword evidence="3" id="KW-0496">Mitochondrion</keyword>
<feature type="transmembrane region" description="Helical" evidence="2">
    <location>
        <begin position="55"/>
        <end position="77"/>
    </location>
</feature>
<protein>
    <submittedName>
        <fullName evidence="3">Uncharacterized protein</fullName>
    </submittedName>
</protein>
<feature type="region of interest" description="Disordered" evidence="1">
    <location>
        <begin position="116"/>
        <end position="157"/>
    </location>
</feature>
<reference evidence="3" key="1">
    <citation type="journal article" date="2020" name="Comput. Struct. Biotechnol. J.">
        <title>Large inverted repeats identified by intra-specific comparison of mitochondrial genomes provide insights into the evolution of Agrocybe aegerita.</title>
        <authorList>
            <person name="Liu X."/>
            <person name="Wu X."/>
            <person name="Tan H."/>
            <person name="Xie B."/>
            <person name="Deng Y."/>
        </authorList>
    </citation>
    <scope>NUCLEOTIDE SEQUENCE</scope>
    <source>
        <strain evidence="3">Ag0067</strain>
    </source>
</reference>